<dbReference type="KEGG" id="als:DJ013_10600"/>
<dbReference type="InterPro" id="IPR016187">
    <property type="entry name" value="CTDL_fold"/>
</dbReference>
<evidence type="ECO:0000313" key="3">
    <source>
        <dbReference type="Proteomes" id="UP000249873"/>
    </source>
</evidence>
<gene>
    <name evidence="2" type="ORF">DJ013_10600</name>
</gene>
<dbReference type="PANTHER" id="PTHR23150">
    <property type="entry name" value="SULFATASE MODIFYING FACTOR 1, 2"/>
    <property type="match status" value="1"/>
</dbReference>
<protein>
    <submittedName>
        <fullName evidence="2">Sulfatase-modifying factor protein</fullName>
    </submittedName>
</protein>
<proteinExistence type="predicted"/>
<dbReference type="GO" id="GO:0120147">
    <property type="term" value="F:formylglycine-generating oxidase activity"/>
    <property type="evidence" value="ECO:0007669"/>
    <property type="project" value="TreeGrafter"/>
</dbReference>
<sequence length="315" mass="36003">MKIILSFILLFTLTTNQKDIEDYHQEIPNTHEGFDMLAIPGGEFLFGSPESESLRKENEGPQVKVEVSPFWMAKYETTWDLYLIYQNSELEIDKNLVLDGISRPTKPYVEMSFGQGKNGGFPVCNVTQYAARSFCEWLYKKTGVFYRLPTEAEWEYAARAGSTTAWHFGDDVSQLDDYAWSYANSDGAYALVGEKKPNEWGLYDMYGNVSEWTSDQYKGNLHSELKNGVKDPYFEPTTLYPHTIKGGNWDDDADALRSAARTGSTERLKRTDPQIPKSDWWLTDAPFLGFRLVRPAVQPSKAEIQKYFAPPPKDK</sequence>
<dbReference type="Pfam" id="PF03781">
    <property type="entry name" value="FGE-sulfatase"/>
    <property type="match status" value="1"/>
</dbReference>
<reference evidence="2 3" key="1">
    <citation type="submission" date="2018-05" db="EMBL/GenBank/DDBJ databases">
        <title>Complete genome sequence of Arcticibacterium luteifluviistationis SM1504T, a cytophagaceae bacterium isolated from Arctic surface seawater.</title>
        <authorList>
            <person name="Li Y."/>
            <person name="Qin Q.-L."/>
        </authorList>
    </citation>
    <scope>NUCLEOTIDE SEQUENCE [LARGE SCALE GENOMIC DNA]</scope>
    <source>
        <strain evidence="2 3">SM1504</strain>
    </source>
</reference>
<dbReference type="InterPro" id="IPR042095">
    <property type="entry name" value="SUMF_sf"/>
</dbReference>
<dbReference type="InterPro" id="IPR005532">
    <property type="entry name" value="SUMF_dom"/>
</dbReference>
<dbReference type="AlphaFoldDB" id="A0A2Z4GBD4"/>
<dbReference type="RefSeq" id="WP_111371785.1">
    <property type="nucleotide sequence ID" value="NZ_CP029480.1"/>
</dbReference>
<evidence type="ECO:0000259" key="1">
    <source>
        <dbReference type="Pfam" id="PF03781"/>
    </source>
</evidence>
<dbReference type="InterPro" id="IPR051043">
    <property type="entry name" value="Sulfatase_Mod_Factor_Kinase"/>
</dbReference>
<name>A0A2Z4GBD4_9BACT</name>
<feature type="domain" description="Sulfatase-modifying factor enzyme-like" evidence="1">
    <location>
        <begin position="35"/>
        <end position="265"/>
    </location>
</feature>
<accession>A0A2Z4GBD4</accession>
<dbReference type="OrthoDB" id="1491336at2"/>
<dbReference type="Proteomes" id="UP000249873">
    <property type="component" value="Chromosome"/>
</dbReference>
<dbReference type="SUPFAM" id="SSF56436">
    <property type="entry name" value="C-type lectin-like"/>
    <property type="match status" value="1"/>
</dbReference>
<dbReference type="EMBL" id="CP029480">
    <property type="protein sequence ID" value="AWV98592.1"/>
    <property type="molecule type" value="Genomic_DNA"/>
</dbReference>
<dbReference type="Gene3D" id="3.90.1580.10">
    <property type="entry name" value="paralog of FGE (formylglycine-generating enzyme)"/>
    <property type="match status" value="1"/>
</dbReference>
<keyword evidence="3" id="KW-1185">Reference proteome</keyword>
<evidence type="ECO:0000313" key="2">
    <source>
        <dbReference type="EMBL" id="AWV98592.1"/>
    </source>
</evidence>
<dbReference type="PANTHER" id="PTHR23150:SF19">
    <property type="entry name" value="FORMYLGLYCINE-GENERATING ENZYME"/>
    <property type="match status" value="1"/>
</dbReference>
<organism evidence="2 3">
    <name type="scientific">Arcticibacterium luteifluviistationis</name>
    <dbReference type="NCBI Taxonomy" id="1784714"/>
    <lineage>
        <taxon>Bacteria</taxon>
        <taxon>Pseudomonadati</taxon>
        <taxon>Bacteroidota</taxon>
        <taxon>Cytophagia</taxon>
        <taxon>Cytophagales</taxon>
        <taxon>Leadbetterellaceae</taxon>
        <taxon>Arcticibacterium</taxon>
    </lineage>
</organism>